<dbReference type="InterPro" id="IPR006187">
    <property type="entry name" value="Claudin"/>
</dbReference>
<accession>A0AAD7SD54</accession>
<dbReference type="GO" id="GO:0005198">
    <property type="term" value="F:structural molecule activity"/>
    <property type="evidence" value="ECO:0007669"/>
    <property type="project" value="InterPro"/>
</dbReference>
<dbReference type="AlphaFoldDB" id="A0AAD7SD54"/>
<keyword evidence="8 10" id="KW-1133">Transmembrane helix</keyword>
<keyword evidence="7" id="KW-0965">Cell junction</keyword>
<gene>
    <name evidence="11" type="ORF">AAFF_G00399170</name>
</gene>
<evidence type="ECO:0000256" key="3">
    <source>
        <dbReference type="ARBA" id="ARBA00008295"/>
    </source>
</evidence>
<evidence type="ECO:0000256" key="8">
    <source>
        <dbReference type="ARBA" id="ARBA00022989"/>
    </source>
</evidence>
<evidence type="ECO:0000313" key="12">
    <source>
        <dbReference type="Proteomes" id="UP001221898"/>
    </source>
</evidence>
<evidence type="ECO:0000256" key="5">
    <source>
        <dbReference type="ARBA" id="ARBA00022475"/>
    </source>
</evidence>
<keyword evidence="4" id="KW-0796">Tight junction</keyword>
<evidence type="ECO:0000256" key="4">
    <source>
        <dbReference type="ARBA" id="ARBA00022427"/>
    </source>
</evidence>
<evidence type="ECO:0000256" key="9">
    <source>
        <dbReference type="ARBA" id="ARBA00023136"/>
    </source>
</evidence>
<comment type="similarity">
    <text evidence="3">Belongs to the claudin family.</text>
</comment>
<dbReference type="EMBL" id="JAINUG010000078">
    <property type="protein sequence ID" value="KAJ8400223.1"/>
    <property type="molecule type" value="Genomic_DNA"/>
</dbReference>
<keyword evidence="9 10" id="KW-0472">Membrane</keyword>
<reference evidence="11" key="1">
    <citation type="journal article" date="2023" name="Science">
        <title>Genome structures resolve the early diversification of teleost fishes.</title>
        <authorList>
            <person name="Parey E."/>
            <person name="Louis A."/>
            <person name="Montfort J."/>
            <person name="Bouchez O."/>
            <person name="Roques C."/>
            <person name="Iampietro C."/>
            <person name="Lluch J."/>
            <person name="Castinel A."/>
            <person name="Donnadieu C."/>
            <person name="Desvignes T."/>
            <person name="Floi Bucao C."/>
            <person name="Jouanno E."/>
            <person name="Wen M."/>
            <person name="Mejri S."/>
            <person name="Dirks R."/>
            <person name="Jansen H."/>
            <person name="Henkel C."/>
            <person name="Chen W.J."/>
            <person name="Zahm M."/>
            <person name="Cabau C."/>
            <person name="Klopp C."/>
            <person name="Thompson A.W."/>
            <person name="Robinson-Rechavi M."/>
            <person name="Braasch I."/>
            <person name="Lecointre G."/>
            <person name="Bobe J."/>
            <person name="Postlethwait J.H."/>
            <person name="Berthelot C."/>
            <person name="Roest Crollius H."/>
            <person name="Guiguen Y."/>
        </authorList>
    </citation>
    <scope>NUCLEOTIDE SEQUENCE</scope>
    <source>
        <strain evidence="11">NC1722</strain>
    </source>
</reference>
<evidence type="ECO:0000256" key="1">
    <source>
        <dbReference type="ARBA" id="ARBA00004435"/>
    </source>
</evidence>
<dbReference type="GO" id="GO:0005923">
    <property type="term" value="C:bicellular tight junction"/>
    <property type="evidence" value="ECO:0007669"/>
    <property type="project" value="UniProtKB-SubCell"/>
</dbReference>
<keyword evidence="5" id="KW-1003">Cell membrane</keyword>
<dbReference type="PANTHER" id="PTHR12002">
    <property type="entry name" value="CLAUDIN"/>
    <property type="match status" value="1"/>
</dbReference>
<dbReference type="GO" id="GO:0005886">
    <property type="term" value="C:plasma membrane"/>
    <property type="evidence" value="ECO:0007669"/>
    <property type="project" value="UniProtKB-SubCell"/>
</dbReference>
<evidence type="ECO:0000256" key="6">
    <source>
        <dbReference type="ARBA" id="ARBA00022692"/>
    </source>
</evidence>
<dbReference type="Gene3D" id="1.20.140.150">
    <property type="match status" value="1"/>
</dbReference>
<proteinExistence type="inferred from homology"/>
<evidence type="ECO:0000256" key="2">
    <source>
        <dbReference type="ARBA" id="ARBA00004651"/>
    </source>
</evidence>
<name>A0AAD7SD54_9TELE</name>
<sequence length="115" mass="12611">MFRGKKVLCNHQHDAKDQFSSVGLSFRCRGLWSECLLDNMAHIWTCDIPLSYLGDLPAGIVATRVSIVVTCGVCVLAILMQIFGMQCTKLVSATRGQKDKLIHGSCALFLCGGQY</sequence>
<feature type="transmembrane region" description="Helical" evidence="10">
    <location>
        <begin position="58"/>
        <end position="79"/>
    </location>
</feature>
<evidence type="ECO:0000256" key="10">
    <source>
        <dbReference type="SAM" id="Phobius"/>
    </source>
</evidence>
<comment type="caution">
    <text evidence="11">The sequence shown here is derived from an EMBL/GenBank/DDBJ whole genome shotgun (WGS) entry which is preliminary data.</text>
</comment>
<protein>
    <submittedName>
        <fullName evidence="11">Uncharacterized protein</fullName>
    </submittedName>
</protein>
<keyword evidence="12" id="KW-1185">Reference proteome</keyword>
<keyword evidence="6 10" id="KW-0812">Transmembrane</keyword>
<dbReference type="Proteomes" id="UP001221898">
    <property type="component" value="Unassembled WGS sequence"/>
</dbReference>
<comment type="subcellular location">
    <subcellularLocation>
        <location evidence="1">Cell junction</location>
        <location evidence="1">Tight junction</location>
    </subcellularLocation>
    <subcellularLocation>
        <location evidence="2">Cell membrane</location>
        <topology evidence="2">Multi-pass membrane protein</topology>
    </subcellularLocation>
</comment>
<evidence type="ECO:0000256" key="7">
    <source>
        <dbReference type="ARBA" id="ARBA00022949"/>
    </source>
</evidence>
<organism evidence="11 12">
    <name type="scientific">Aldrovandia affinis</name>
    <dbReference type="NCBI Taxonomy" id="143900"/>
    <lineage>
        <taxon>Eukaryota</taxon>
        <taxon>Metazoa</taxon>
        <taxon>Chordata</taxon>
        <taxon>Craniata</taxon>
        <taxon>Vertebrata</taxon>
        <taxon>Euteleostomi</taxon>
        <taxon>Actinopterygii</taxon>
        <taxon>Neopterygii</taxon>
        <taxon>Teleostei</taxon>
        <taxon>Notacanthiformes</taxon>
        <taxon>Halosauridae</taxon>
        <taxon>Aldrovandia</taxon>
    </lineage>
</organism>
<evidence type="ECO:0000313" key="11">
    <source>
        <dbReference type="EMBL" id="KAJ8400223.1"/>
    </source>
</evidence>